<evidence type="ECO:0000256" key="2">
    <source>
        <dbReference type="ARBA" id="ARBA00022729"/>
    </source>
</evidence>
<sequence precursor="true">MMKSLALGTLFVLGLAGAASADDALRTVFVPNNVIYPGDMITADALVQRQVRVSSGNMAVFGENPKDLIGKMARRTLLRNEYVPRSAVREQDAVLQGKPYKVIYNSESLSIVGEGIAQKAGAVGDIISVRNTATGVMFKARVQADQTLAVDEQ</sequence>
<dbReference type="GO" id="GO:0044780">
    <property type="term" value="P:bacterial-type flagellum assembly"/>
    <property type="evidence" value="ECO:0007669"/>
    <property type="project" value="InterPro"/>
</dbReference>
<feature type="domain" description="SAF" evidence="5">
    <location>
        <begin position="26"/>
        <end position="89"/>
    </location>
</feature>
<feature type="chain" id="PRO_5005127180" description="Flagella basal body P-ring formation protein FlgA" evidence="4">
    <location>
        <begin position="22"/>
        <end position="153"/>
    </location>
</feature>
<dbReference type="PANTHER" id="PTHR36307">
    <property type="entry name" value="FLAGELLA BASAL BODY P-RING FORMATION PROTEIN FLGA"/>
    <property type="match status" value="1"/>
</dbReference>
<dbReference type="RefSeq" id="WP_013217054.1">
    <property type="nucleotide sequence ID" value="NC_014313.1"/>
</dbReference>
<keyword evidence="2 4" id="KW-0732">Signal</keyword>
<evidence type="ECO:0000313" key="7">
    <source>
        <dbReference type="Proteomes" id="UP000002033"/>
    </source>
</evidence>
<evidence type="ECO:0000256" key="4">
    <source>
        <dbReference type="RuleBase" id="RU362063"/>
    </source>
</evidence>
<name>D8JW16_HYPDA</name>
<dbReference type="InterPro" id="IPR013974">
    <property type="entry name" value="SAF"/>
</dbReference>
<dbReference type="AlphaFoldDB" id="D8JW16"/>
<keyword evidence="7" id="KW-1185">Reference proteome</keyword>
<evidence type="ECO:0000313" key="6">
    <source>
        <dbReference type="EMBL" id="ADJ24895.1"/>
    </source>
</evidence>
<keyword evidence="4" id="KW-1005">Bacterial flagellum biogenesis</keyword>
<dbReference type="PANTHER" id="PTHR36307:SF1">
    <property type="entry name" value="FLAGELLA BASAL BODY P-RING FORMATION PROTEIN FLGA"/>
    <property type="match status" value="1"/>
</dbReference>
<protein>
    <recommendedName>
        <fullName evidence="4">Flagella basal body P-ring formation protein FlgA</fullName>
    </recommendedName>
</protein>
<dbReference type="KEGG" id="hdn:Hden_3100"/>
<reference evidence="7" key="1">
    <citation type="journal article" date="2011" name="J. Bacteriol.">
        <title>Genome sequences of eight morphologically diverse alphaproteobacteria.</title>
        <authorList>
            <consortium name="US DOE Joint Genome Institute"/>
            <person name="Brown P.J."/>
            <person name="Kysela D.T."/>
            <person name="Buechlein A."/>
            <person name="Hemmerich C."/>
            <person name="Brun Y.V."/>
        </authorList>
    </citation>
    <scope>NUCLEOTIDE SEQUENCE [LARGE SCALE GENOMIC DNA]</scope>
    <source>
        <strain evidence="7">ATCC 51888 / DSM 1869 / NCIB 11706 / TK 0415</strain>
    </source>
</reference>
<evidence type="ECO:0000259" key="5">
    <source>
        <dbReference type="SMART" id="SM00858"/>
    </source>
</evidence>
<accession>D8JW16</accession>
<organism evidence="6 7">
    <name type="scientific">Hyphomicrobium denitrificans (strain ATCC 51888 / DSM 1869 / NCIMB 11706 / TK 0415)</name>
    <dbReference type="NCBI Taxonomy" id="582899"/>
    <lineage>
        <taxon>Bacteria</taxon>
        <taxon>Pseudomonadati</taxon>
        <taxon>Pseudomonadota</taxon>
        <taxon>Alphaproteobacteria</taxon>
        <taxon>Hyphomicrobiales</taxon>
        <taxon>Hyphomicrobiaceae</taxon>
        <taxon>Hyphomicrobium</taxon>
    </lineage>
</organism>
<keyword evidence="6" id="KW-0966">Cell projection</keyword>
<evidence type="ECO:0000256" key="3">
    <source>
        <dbReference type="ARBA" id="ARBA00022764"/>
    </source>
</evidence>
<dbReference type="InterPro" id="IPR017585">
    <property type="entry name" value="SAF_FlgA"/>
</dbReference>
<feature type="signal peptide" evidence="4">
    <location>
        <begin position="1"/>
        <end position="21"/>
    </location>
</feature>
<evidence type="ECO:0000256" key="1">
    <source>
        <dbReference type="ARBA" id="ARBA00004418"/>
    </source>
</evidence>
<dbReference type="HOGENOM" id="CLU_131516_1_0_5"/>
<dbReference type="CDD" id="cd11614">
    <property type="entry name" value="SAF_CpaB_FlgA_like"/>
    <property type="match status" value="1"/>
</dbReference>
<dbReference type="SMART" id="SM00858">
    <property type="entry name" value="SAF"/>
    <property type="match status" value="1"/>
</dbReference>
<dbReference type="eggNOG" id="COG1261">
    <property type="taxonomic scope" value="Bacteria"/>
</dbReference>
<comment type="function">
    <text evidence="4">Involved in the assembly process of the P-ring formation. It may associate with FlgF on the rod constituting a structure essential for the P-ring assembly or may act as a modulator protein for the P-ring assembly.</text>
</comment>
<dbReference type="GO" id="GO:0042597">
    <property type="term" value="C:periplasmic space"/>
    <property type="evidence" value="ECO:0007669"/>
    <property type="project" value="UniProtKB-SubCell"/>
</dbReference>
<keyword evidence="6" id="KW-0969">Cilium</keyword>
<comment type="subcellular location">
    <subcellularLocation>
        <location evidence="1 4">Periplasm</location>
    </subcellularLocation>
</comment>
<gene>
    <name evidence="6" type="ordered locus">Hden_3100</name>
</gene>
<dbReference type="STRING" id="582899.Hden_3100"/>
<dbReference type="NCBIfam" id="TIGR03170">
    <property type="entry name" value="flgA_cterm"/>
    <property type="match status" value="1"/>
</dbReference>
<proteinExistence type="inferred from homology"/>
<keyword evidence="6" id="KW-0282">Flagellum</keyword>
<dbReference type="OrthoDB" id="8448733at2"/>
<dbReference type="Pfam" id="PF13144">
    <property type="entry name" value="ChapFlgA"/>
    <property type="match status" value="1"/>
</dbReference>
<dbReference type="EMBL" id="CP002083">
    <property type="protein sequence ID" value="ADJ24895.1"/>
    <property type="molecule type" value="Genomic_DNA"/>
</dbReference>
<keyword evidence="3 4" id="KW-0574">Periplasm</keyword>
<dbReference type="InterPro" id="IPR039246">
    <property type="entry name" value="Flagellar_FlgA"/>
</dbReference>
<dbReference type="Proteomes" id="UP000002033">
    <property type="component" value="Chromosome"/>
</dbReference>
<dbReference type="Gene3D" id="2.30.30.760">
    <property type="match status" value="1"/>
</dbReference>
<comment type="similarity">
    <text evidence="4">Belongs to the FlgA family.</text>
</comment>